<dbReference type="Pfam" id="PF14815">
    <property type="entry name" value="NUDIX_4"/>
    <property type="match status" value="1"/>
</dbReference>
<organism evidence="16 17">
    <name type="scientific">Bacteroides caccae</name>
    <dbReference type="NCBI Taxonomy" id="47678"/>
    <lineage>
        <taxon>Bacteria</taxon>
        <taxon>Pseudomonadati</taxon>
        <taxon>Bacteroidota</taxon>
        <taxon>Bacteroidia</taxon>
        <taxon>Bacteroidales</taxon>
        <taxon>Bacteroidaceae</taxon>
        <taxon>Bacteroides</taxon>
    </lineage>
</organism>
<dbReference type="FunFam" id="1.10.340.30:FF:000010">
    <property type="entry name" value="Adenine DNA glycosylase"/>
    <property type="match status" value="1"/>
</dbReference>
<keyword evidence="10 14" id="KW-0408">Iron</keyword>
<dbReference type="GO" id="GO:0035485">
    <property type="term" value="F:adenine/guanine mispair binding"/>
    <property type="evidence" value="ECO:0007669"/>
    <property type="project" value="TreeGrafter"/>
</dbReference>
<evidence type="ECO:0000256" key="14">
    <source>
        <dbReference type="RuleBase" id="RU365096"/>
    </source>
</evidence>
<comment type="catalytic activity">
    <reaction evidence="1 14">
        <text>Hydrolyzes free adenine bases from 7,8-dihydro-8-oxoguanine:adenine mismatched double-stranded DNA, leaving an apurinic site.</text>
        <dbReference type="EC" id="3.2.2.31"/>
    </reaction>
</comment>
<dbReference type="GO" id="GO:0032357">
    <property type="term" value="F:oxidized purine DNA binding"/>
    <property type="evidence" value="ECO:0007669"/>
    <property type="project" value="TreeGrafter"/>
</dbReference>
<dbReference type="GO" id="GO:0051539">
    <property type="term" value="F:4 iron, 4 sulfur cluster binding"/>
    <property type="evidence" value="ECO:0007669"/>
    <property type="project" value="UniProtKB-UniRule"/>
</dbReference>
<evidence type="ECO:0000256" key="6">
    <source>
        <dbReference type="ARBA" id="ARBA00022485"/>
    </source>
</evidence>
<evidence type="ECO:0000256" key="7">
    <source>
        <dbReference type="ARBA" id="ARBA00022723"/>
    </source>
</evidence>
<keyword evidence="8 14" id="KW-0227">DNA damage</keyword>
<evidence type="ECO:0000256" key="8">
    <source>
        <dbReference type="ARBA" id="ARBA00022763"/>
    </source>
</evidence>
<dbReference type="Gene3D" id="3.90.79.10">
    <property type="entry name" value="Nucleoside Triphosphate Pyrophosphohydrolase"/>
    <property type="match status" value="1"/>
</dbReference>
<comment type="similarity">
    <text evidence="3 14">Belongs to the Nth/MutY family.</text>
</comment>
<keyword evidence="11" id="KW-0411">Iron-sulfur</keyword>
<evidence type="ECO:0000256" key="13">
    <source>
        <dbReference type="ARBA" id="ARBA00023295"/>
    </source>
</evidence>
<evidence type="ECO:0000256" key="11">
    <source>
        <dbReference type="ARBA" id="ARBA00023014"/>
    </source>
</evidence>
<dbReference type="Pfam" id="PF00730">
    <property type="entry name" value="HhH-GPD"/>
    <property type="match status" value="1"/>
</dbReference>
<dbReference type="SUPFAM" id="SSF48150">
    <property type="entry name" value="DNA-glycosylase"/>
    <property type="match status" value="1"/>
</dbReference>
<dbReference type="STRING" id="47678.ERS852494_03632"/>
<dbReference type="EMBL" id="CZAI01000009">
    <property type="protein sequence ID" value="CUP98563.1"/>
    <property type="molecule type" value="Genomic_DNA"/>
</dbReference>
<dbReference type="SUPFAM" id="SSF55811">
    <property type="entry name" value="Nudix"/>
    <property type="match status" value="1"/>
</dbReference>
<protein>
    <recommendedName>
        <fullName evidence="5 14">Adenine DNA glycosylase</fullName>
        <ecNumber evidence="4 14">3.2.2.31</ecNumber>
    </recommendedName>
</protein>
<dbReference type="EC" id="3.2.2.31" evidence="4 14"/>
<dbReference type="PANTHER" id="PTHR42944:SF1">
    <property type="entry name" value="ADENINE DNA GLYCOSYLASE"/>
    <property type="match status" value="1"/>
</dbReference>
<dbReference type="CDD" id="cd03431">
    <property type="entry name" value="NUDIX_DNA_Glycosylase_C-MutY"/>
    <property type="match status" value="1"/>
</dbReference>
<keyword evidence="12" id="KW-0234">DNA repair</keyword>
<dbReference type="SMART" id="SM00478">
    <property type="entry name" value="ENDO3c"/>
    <property type="match status" value="1"/>
</dbReference>
<dbReference type="GO" id="GO:0000701">
    <property type="term" value="F:purine-specific mismatch base pair DNA N-glycosylase activity"/>
    <property type="evidence" value="ECO:0007669"/>
    <property type="project" value="UniProtKB-EC"/>
</dbReference>
<evidence type="ECO:0000259" key="15">
    <source>
        <dbReference type="SMART" id="SM00478"/>
    </source>
</evidence>
<dbReference type="InterPro" id="IPR023170">
    <property type="entry name" value="HhH_base_excis_C"/>
</dbReference>
<dbReference type="GO" id="GO:0046872">
    <property type="term" value="F:metal ion binding"/>
    <property type="evidence" value="ECO:0007669"/>
    <property type="project" value="UniProtKB-UniRule"/>
</dbReference>
<dbReference type="Gene3D" id="1.10.340.30">
    <property type="entry name" value="Hypothetical protein, domain 2"/>
    <property type="match status" value="1"/>
</dbReference>
<proteinExistence type="inferred from homology"/>
<dbReference type="Pfam" id="PF00633">
    <property type="entry name" value="HHH"/>
    <property type="match status" value="1"/>
</dbReference>
<dbReference type="InterPro" id="IPR000445">
    <property type="entry name" value="HhH_motif"/>
</dbReference>
<accession>A0A174SLH2</accession>
<dbReference type="InterPro" id="IPR003265">
    <property type="entry name" value="HhH-GPD_domain"/>
</dbReference>
<evidence type="ECO:0000256" key="5">
    <source>
        <dbReference type="ARBA" id="ARBA00022023"/>
    </source>
</evidence>
<dbReference type="GO" id="GO:0034039">
    <property type="term" value="F:8-oxo-7,8-dihydroguanine DNA N-glycosylase activity"/>
    <property type="evidence" value="ECO:0007669"/>
    <property type="project" value="TreeGrafter"/>
</dbReference>
<evidence type="ECO:0000256" key="2">
    <source>
        <dbReference type="ARBA" id="ARBA00002933"/>
    </source>
</evidence>
<evidence type="ECO:0000313" key="17">
    <source>
        <dbReference type="Proteomes" id="UP000095657"/>
    </source>
</evidence>
<keyword evidence="6" id="KW-0004">4Fe-4S</keyword>
<comment type="function">
    <text evidence="2">Adenine glycosylase active on G-A mispairs. MutY also corrects error-prone DNA synthesis past GO lesions which are due to the oxidatively damaged form of guanine: 7,8-dihydro-8-oxoguanine (8-oxo-dGTP).</text>
</comment>
<dbReference type="CDD" id="cd00056">
    <property type="entry name" value="ENDO3c"/>
    <property type="match status" value="1"/>
</dbReference>
<dbReference type="InterPro" id="IPR015797">
    <property type="entry name" value="NUDIX_hydrolase-like_dom_sf"/>
</dbReference>
<dbReference type="InterPro" id="IPR011257">
    <property type="entry name" value="DNA_glycosylase"/>
</dbReference>
<gene>
    <name evidence="16" type="primary">mutY</name>
    <name evidence="16" type="ORF">ERS852494_03632</name>
</gene>
<evidence type="ECO:0000256" key="4">
    <source>
        <dbReference type="ARBA" id="ARBA00012045"/>
    </source>
</evidence>
<dbReference type="InterPro" id="IPR005760">
    <property type="entry name" value="A/G_AdeGlyc_MutY"/>
</dbReference>
<dbReference type="AlphaFoldDB" id="A0A174SLH2"/>
<reference evidence="16 17" key="1">
    <citation type="submission" date="2015-09" db="EMBL/GenBank/DDBJ databases">
        <authorList>
            <consortium name="Pathogen Informatics"/>
        </authorList>
    </citation>
    <scope>NUCLEOTIDE SEQUENCE [LARGE SCALE GENOMIC DNA]</scope>
    <source>
        <strain evidence="16 17">2789STDY5834880</strain>
    </source>
</reference>
<evidence type="ECO:0000256" key="1">
    <source>
        <dbReference type="ARBA" id="ARBA00000843"/>
    </source>
</evidence>
<evidence type="ECO:0000256" key="12">
    <source>
        <dbReference type="ARBA" id="ARBA00023204"/>
    </source>
</evidence>
<keyword evidence="7" id="KW-0479">Metal-binding</keyword>
<comment type="cofactor">
    <cofactor evidence="14">
        <name>[4Fe-4S] cluster</name>
        <dbReference type="ChEBI" id="CHEBI:49883"/>
    </cofactor>
    <text evidence="14">Binds 1 [4Fe-4S] cluster.</text>
</comment>
<evidence type="ECO:0000256" key="9">
    <source>
        <dbReference type="ARBA" id="ARBA00022801"/>
    </source>
</evidence>
<dbReference type="GO" id="GO:0006298">
    <property type="term" value="P:mismatch repair"/>
    <property type="evidence" value="ECO:0007669"/>
    <property type="project" value="TreeGrafter"/>
</dbReference>
<dbReference type="Gene3D" id="1.10.1670.10">
    <property type="entry name" value="Helix-hairpin-Helix base-excision DNA repair enzymes (C-terminal)"/>
    <property type="match status" value="1"/>
</dbReference>
<keyword evidence="9 16" id="KW-0378">Hydrolase</keyword>
<dbReference type="PANTHER" id="PTHR42944">
    <property type="entry name" value="ADENINE DNA GLYCOSYLASE"/>
    <property type="match status" value="1"/>
</dbReference>
<evidence type="ECO:0000313" key="16">
    <source>
        <dbReference type="EMBL" id="CUP98563.1"/>
    </source>
</evidence>
<feature type="domain" description="HhH-GPD" evidence="15">
    <location>
        <begin position="38"/>
        <end position="185"/>
    </location>
</feature>
<dbReference type="InterPro" id="IPR029119">
    <property type="entry name" value="MutY_C"/>
</dbReference>
<dbReference type="Proteomes" id="UP000095657">
    <property type="component" value="Unassembled WGS sequence"/>
</dbReference>
<dbReference type="InterPro" id="IPR044298">
    <property type="entry name" value="MIG/MutY"/>
</dbReference>
<evidence type="ECO:0000256" key="3">
    <source>
        <dbReference type="ARBA" id="ARBA00008343"/>
    </source>
</evidence>
<evidence type="ECO:0000256" key="10">
    <source>
        <dbReference type="ARBA" id="ARBA00023004"/>
    </source>
</evidence>
<name>A0A174SLH2_9BACE</name>
<dbReference type="GO" id="GO:0006284">
    <property type="term" value="P:base-excision repair"/>
    <property type="evidence" value="ECO:0007669"/>
    <property type="project" value="UniProtKB-UniRule"/>
</dbReference>
<keyword evidence="13 14" id="KW-0326">Glycosidase</keyword>
<sequence length="352" mass="40137">MGMNIFSKAIIDWYKENKRELPWRESSDPYLIWISEIILQQTRVAQGYDYFLRFIKRFPDVQSLADADEDEVMKFWQGLGYYSRARNLHAAAKSMNGVFPKTYPEVLALKGVGEYTAAAICSFAYGMPYAVVDGNVYRVLSRYFGVDTPIDSTEGKKLFAALADEMLDRKQPALYNQGIMDFGAVQCTPQSPDCLFCPLAESCSALSAGRVAQLPVKQHKTKITNRYFNYIYVRAGAYTFINKRTADDIWKNLFELPLIETSVALSEEEFLALPEFRELVAEGEKPVVVRSVCREVKHVLSHRVIYANFYEVTLPAESASFGNYRKIKAEELGQYAVPRLVHAFIEKYVDSK</sequence>
<dbReference type="NCBIfam" id="TIGR01084">
    <property type="entry name" value="mutY"/>
    <property type="match status" value="1"/>
</dbReference>